<dbReference type="EMBL" id="FCOF02000011">
    <property type="protein sequence ID" value="SAK64670.1"/>
    <property type="molecule type" value="Genomic_DNA"/>
</dbReference>
<dbReference type="AlphaFoldDB" id="A0A158B462"/>
<sequence>MTEWGSEELSPESEACVSRFFEKYDAFDKKRECQKEQGGNDYSLLRSVFRRLSDEVDLHSRFLCSMLDPSGPHFRRSAFGEAFMSVLGYPGWLDWATTRVRREHECIDLYMTDGKRHVLIENKIHAMDQPGQVRRYIDQVRGPSGPEQMPMEADDLLFVYLSNGRDGPTEKSLKPYELRSSPLETYVVDQAGQRVARFVNAHYLTHVLPWTAMCLASVKNVDNLRNAFSEYQGVVQRITRTYKSYVMSLEDFLLEDSRDLASRSRVRFAFEIAEMLPEIKANWLSKMFIDGLNDMLDEEVRDGRLVLIADDASKALRPLQFDRDHARLFFPKSGKRGVKGKGRFWRVATGPGRDAAALAVLFGSTHLHIGLLPIKRLSEGVEFNENTALHAFDLRSDGQVFEFKRHSGINGTFKGLVSWTVSLDTEIEHLANFEGSRVALVVKALIKHAFEGNASFPPATEVAIEGLPR</sequence>
<dbReference type="OrthoDB" id="1453311at2"/>
<name>A0A158B462_9BURK</name>
<protein>
    <recommendedName>
        <fullName evidence="3">PD-(D/E)XK nuclease superfamily protein</fullName>
    </recommendedName>
</protein>
<comment type="caution">
    <text evidence="1">The sequence shown here is derived from an EMBL/GenBank/DDBJ whole genome shotgun (WGS) entry which is preliminary data.</text>
</comment>
<dbReference type="Pfam" id="PF14281">
    <property type="entry name" value="PDDEXK_4"/>
    <property type="match status" value="1"/>
</dbReference>
<organism evidence="1 2">
    <name type="scientific">Caballeronia catudaia</name>
    <dbReference type="NCBI Taxonomy" id="1777136"/>
    <lineage>
        <taxon>Bacteria</taxon>
        <taxon>Pseudomonadati</taxon>
        <taxon>Pseudomonadota</taxon>
        <taxon>Betaproteobacteria</taxon>
        <taxon>Burkholderiales</taxon>
        <taxon>Burkholderiaceae</taxon>
        <taxon>Caballeronia</taxon>
    </lineage>
</organism>
<gene>
    <name evidence="1" type="ORF">AWB75_02965</name>
</gene>
<evidence type="ECO:0008006" key="3">
    <source>
        <dbReference type="Google" id="ProtNLM"/>
    </source>
</evidence>
<keyword evidence="2" id="KW-1185">Reference proteome</keyword>
<evidence type="ECO:0000313" key="1">
    <source>
        <dbReference type="EMBL" id="SAK64670.1"/>
    </source>
</evidence>
<accession>A0A158B462</accession>
<reference evidence="1" key="1">
    <citation type="submission" date="2016-01" db="EMBL/GenBank/DDBJ databases">
        <authorList>
            <person name="Peeters C."/>
        </authorList>
    </citation>
    <scope>NUCLEOTIDE SEQUENCE [LARGE SCALE GENOMIC DNA]</scope>
    <source>
        <strain evidence="1">LMG 29318</strain>
    </source>
</reference>
<dbReference type="Proteomes" id="UP000054870">
    <property type="component" value="Unassembled WGS sequence"/>
</dbReference>
<evidence type="ECO:0000313" key="2">
    <source>
        <dbReference type="Proteomes" id="UP000054870"/>
    </source>
</evidence>
<proteinExistence type="predicted"/>
<dbReference type="RefSeq" id="WP_061124832.1">
    <property type="nucleotide sequence ID" value="NZ_FCOF02000011.1"/>
</dbReference>
<dbReference type="InterPro" id="IPR029470">
    <property type="entry name" value="PDDEXK_4"/>
</dbReference>